<feature type="region of interest" description="Disordered" evidence="6">
    <location>
        <begin position="210"/>
        <end position="236"/>
    </location>
</feature>
<comment type="similarity">
    <text evidence="5">Belongs to the TMEM179 family.</text>
</comment>
<gene>
    <name evidence="8" type="ORF">CUNI_LOCUS13350</name>
</gene>
<evidence type="ECO:0000256" key="6">
    <source>
        <dbReference type="SAM" id="MobiDB-lite"/>
    </source>
</evidence>
<keyword evidence="3 7" id="KW-1133">Transmembrane helix</keyword>
<feature type="transmembrane region" description="Helical" evidence="7">
    <location>
        <begin position="101"/>
        <end position="127"/>
    </location>
</feature>
<dbReference type="OrthoDB" id="6423876at2759"/>
<protein>
    <recommendedName>
        <fullName evidence="10">Transmembrane protein 179B</fullName>
    </recommendedName>
</protein>
<reference evidence="8" key="1">
    <citation type="submission" date="2021-04" db="EMBL/GenBank/DDBJ databases">
        <authorList>
            <consortium name="Molecular Ecology Group"/>
        </authorList>
    </citation>
    <scope>NUCLEOTIDE SEQUENCE</scope>
</reference>
<feature type="transmembrane region" description="Helical" evidence="7">
    <location>
        <begin position="12"/>
        <end position="33"/>
    </location>
</feature>
<dbReference type="EMBL" id="CAJHNH020002791">
    <property type="protein sequence ID" value="CAG5127792.1"/>
    <property type="molecule type" value="Genomic_DNA"/>
</dbReference>
<evidence type="ECO:0000313" key="9">
    <source>
        <dbReference type="Proteomes" id="UP000678393"/>
    </source>
</evidence>
<accession>A0A8S3ZKM5</accession>
<evidence type="ECO:0000256" key="5">
    <source>
        <dbReference type="ARBA" id="ARBA00093776"/>
    </source>
</evidence>
<evidence type="ECO:0000313" key="8">
    <source>
        <dbReference type="EMBL" id="CAG5127792.1"/>
    </source>
</evidence>
<evidence type="ECO:0000256" key="3">
    <source>
        <dbReference type="ARBA" id="ARBA00022989"/>
    </source>
</evidence>
<comment type="caution">
    <text evidence="8">The sequence shown here is derived from an EMBL/GenBank/DDBJ whole genome shotgun (WGS) entry which is preliminary data.</text>
</comment>
<dbReference type="InterPro" id="IPR029776">
    <property type="entry name" value="TMEM179B"/>
</dbReference>
<dbReference type="AlphaFoldDB" id="A0A8S3ZKM5"/>
<comment type="subcellular location">
    <subcellularLocation>
        <location evidence="1">Membrane</location>
        <topology evidence="1">Multi-pass membrane protein</topology>
    </subcellularLocation>
</comment>
<proteinExistence type="inferred from homology"/>
<evidence type="ECO:0000256" key="7">
    <source>
        <dbReference type="SAM" id="Phobius"/>
    </source>
</evidence>
<sequence length="236" mass="26536">MAYDIQLIVQGSIYLLLFILNFIVAIPIGVNVIELGNQCMLYSDINWLNTTFCTIQLSTSNTCHFPIYVAVVAIFYSLILGAYYLYVAFRSKDANIGYQMWVLPFLVLSAVIVVLMLVVSCVLSVGIKETCDGFLAGKDKGAHIQECSEIQNRIFIYPDGRKSPDLLKHFYNYPKTSEVASWITFLTWATQACLFALRFVRNRRAMTRSLKSDPLPPVDTPKSSDMSDFASVHPAT</sequence>
<feature type="transmembrane region" description="Helical" evidence="7">
    <location>
        <begin position="179"/>
        <end position="200"/>
    </location>
</feature>
<evidence type="ECO:0000256" key="4">
    <source>
        <dbReference type="ARBA" id="ARBA00023136"/>
    </source>
</evidence>
<dbReference type="InterPro" id="IPR059010">
    <property type="entry name" value="TMEM179-179B"/>
</dbReference>
<keyword evidence="9" id="KW-1185">Reference proteome</keyword>
<dbReference type="Proteomes" id="UP000678393">
    <property type="component" value="Unassembled WGS sequence"/>
</dbReference>
<evidence type="ECO:0008006" key="10">
    <source>
        <dbReference type="Google" id="ProtNLM"/>
    </source>
</evidence>
<dbReference type="Pfam" id="PF26158">
    <property type="entry name" value="Claudin_TMEM179-179B"/>
    <property type="match status" value="1"/>
</dbReference>
<evidence type="ECO:0000256" key="2">
    <source>
        <dbReference type="ARBA" id="ARBA00022692"/>
    </source>
</evidence>
<keyword evidence="4 7" id="KW-0472">Membrane</keyword>
<name>A0A8S3ZKM5_9EUPU</name>
<organism evidence="8 9">
    <name type="scientific">Candidula unifasciata</name>
    <dbReference type="NCBI Taxonomy" id="100452"/>
    <lineage>
        <taxon>Eukaryota</taxon>
        <taxon>Metazoa</taxon>
        <taxon>Spiralia</taxon>
        <taxon>Lophotrochozoa</taxon>
        <taxon>Mollusca</taxon>
        <taxon>Gastropoda</taxon>
        <taxon>Heterobranchia</taxon>
        <taxon>Euthyneura</taxon>
        <taxon>Panpulmonata</taxon>
        <taxon>Eupulmonata</taxon>
        <taxon>Stylommatophora</taxon>
        <taxon>Helicina</taxon>
        <taxon>Helicoidea</taxon>
        <taxon>Geomitridae</taxon>
        <taxon>Candidula</taxon>
    </lineage>
</organism>
<dbReference type="PANTHER" id="PTHR31056:SF1">
    <property type="entry name" value="TRANSMEMBRANE PROTEIN 179B"/>
    <property type="match status" value="1"/>
</dbReference>
<feature type="transmembrane region" description="Helical" evidence="7">
    <location>
        <begin position="67"/>
        <end position="89"/>
    </location>
</feature>
<evidence type="ECO:0000256" key="1">
    <source>
        <dbReference type="ARBA" id="ARBA00004141"/>
    </source>
</evidence>
<dbReference type="PANTHER" id="PTHR31056">
    <property type="entry name" value="TRANSMEMBRANE PROTEIN 179B"/>
    <property type="match status" value="1"/>
</dbReference>
<keyword evidence="2 7" id="KW-0812">Transmembrane</keyword>